<evidence type="ECO:0000313" key="2">
    <source>
        <dbReference type="EMBL" id="TWT94681.1"/>
    </source>
</evidence>
<dbReference type="Proteomes" id="UP000320176">
    <property type="component" value="Unassembled WGS sequence"/>
</dbReference>
<evidence type="ECO:0000256" key="1">
    <source>
        <dbReference type="SAM" id="MobiDB-lite"/>
    </source>
</evidence>
<dbReference type="AlphaFoldDB" id="A0A5C6A6I5"/>
<sequence>MTGFFGCGESLRLFGQHWFPPAGSKRLGSLARPTTCDAMNERSFRESILTREMSSRKGEGGFKAVHAEAPRVASHTPSMFNTMDDRTKTGKNEKMFHKSALEMWVKTRLSPSAHN</sequence>
<proteinExistence type="predicted"/>
<accession>A0A5C6A6I5</accession>
<feature type="compositionally biased region" description="Basic and acidic residues" evidence="1">
    <location>
        <begin position="51"/>
        <end position="69"/>
    </location>
</feature>
<evidence type="ECO:0000313" key="3">
    <source>
        <dbReference type="Proteomes" id="UP000320176"/>
    </source>
</evidence>
<keyword evidence="3" id="KW-1185">Reference proteome</keyword>
<dbReference type="EMBL" id="SJPN01000007">
    <property type="protein sequence ID" value="TWT94681.1"/>
    <property type="molecule type" value="Genomic_DNA"/>
</dbReference>
<gene>
    <name evidence="2" type="ORF">Pla52n_55060</name>
</gene>
<feature type="region of interest" description="Disordered" evidence="1">
    <location>
        <begin position="51"/>
        <end position="92"/>
    </location>
</feature>
<protein>
    <submittedName>
        <fullName evidence="2">Uncharacterized protein</fullName>
    </submittedName>
</protein>
<name>A0A5C6A6I5_9BACT</name>
<reference evidence="2 3" key="1">
    <citation type="submission" date="2019-02" db="EMBL/GenBank/DDBJ databases">
        <title>Deep-cultivation of Planctomycetes and their phenomic and genomic characterization uncovers novel biology.</title>
        <authorList>
            <person name="Wiegand S."/>
            <person name="Jogler M."/>
            <person name="Boedeker C."/>
            <person name="Pinto D."/>
            <person name="Vollmers J."/>
            <person name="Rivas-Marin E."/>
            <person name="Kohn T."/>
            <person name="Peeters S.H."/>
            <person name="Heuer A."/>
            <person name="Rast P."/>
            <person name="Oberbeckmann S."/>
            <person name="Bunk B."/>
            <person name="Jeske O."/>
            <person name="Meyerdierks A."/>
            <person name="Storesund J.E."/>
            <person name="Kallscheuer N."/>
            <person name="Luecker S."/>
            <person name="Lage O.M."/>
            <person name="Pohl T."/>
            <person name="Merkel B.J."/>
            <person name="Hornburger P."/>
            <person name="Mueller R.-W."/>
            <person name="Bruemmer F."/>
            <person name="Labrenz M."/>
            <person name="Spormann A.M."/>
            <person name="Op Den Camp H."/>
            <person name="Overmann J."/>
            <person name="Amann R."/>
            <person name="Jetten M.S.M."/>
            <person name="Mascher T."/>
            <person name="Medema M.H."/>
            <person name="Devos D.P."/>
            <person name="Kaster A.-K."/>
            <person name="Ovreas L."/>
            <person name="Rohde M."/>
            <person name="Galperin M.Y."/>
            <person name="Jogler C."/>
        </authorList>
    </citation>
    <scope>NUCLEOTIDE SEQUENCE [LARGE SCALE GENOMIC DNA]</scope>
    <source>
        <strain evidence="2 3">Pla52n</strain>
    </source>
</reference>
<comment type="caution">
    <text evidence="2">The sequence shown here is derived from an EMBL/GenBank/DDBJ whole genome shotgun (WGS) entry which is preliminary data.</text>
</comment>
<feature type="compositionally biased region" description="Basic and acidic residues" evidence="1">
    <location>
        <begin position="83"/>
        <end position="92"/>
    </location>
</feature>
<organism evidence="2 3">
    <name type="scientific">Stieleria varia</name>
    <dbReference type="NCBI Taxonomy" id="2528005"/>
    <lineage>
        <taxon>Bacteria</taxon>
        <taxon>Pseudomonadati</taxon>
        <taxon>Planctomycetota</taxon>
        <taxon>Planctomycetia</taxon>
        <taxon>Pirellulales</taxon>
        <taxon>Pirellulaceae</taxon>
        <taxon>Stieleria</taxon>
    </lineage>
</organism>